<proteinExistence type="predicted"/>
<feature type="compositionally biased region" description="Low complexity" evidence="1">
    <location>
        <begin position="57"/>
        <end position="86"/>
    </location>
</feature>
<feature type="region of interest" description="Disordered" evidence="1">
    <location>
        <begin position="53"/>
        <end position="93"/>
    </location>
</feature>
<dbReference type="EMBL" id="JAPNKE010000002">
    <property type="protein sequence ID" value="MCY1012106.1"/>
    <property type="molecule type" value="Genomic_DNA"/>
</dbReference>
<sequence length="93" mass="9566">MFAWRPPGESSGTADAPWCPGSVVSLRAKEPLVPGVLHRVRLAPSAVGWAGEQLDVTTPGGSPTTAAPSSSCSSTSASPTTTARPTRPSRRRP</sequence>
<dbReference type="Proteomes" id="UP001150924">
    <property type="component" value="Unassembled WGS sequence"/>
</dbReference>
<evidence type="ECO:0000313" key="3">
    <source>
        <dbReference type="Proteomes" id="UP001150924"/>
    </source>
</evidence>
<dbReference type="AlphaFoldDB" id="A0A9X3EXZ2"/>
<gene>
    <name evidence="2" type="ORF">OV079_42475</name>
</gene>
<keyword evidence="3" id="KW-1185">Reference proteome</keyword>
<dbReference type="RefSeq" id="WP_267775445.1">
    <property type="nucleotide sequence ID" value="NZ_JAPNKE010000002.1"/>
</dbReference>
<reference evidence="2" key="1">
    <citation type="submission" date="2022-11" db="EMBL/GenBank/DDBJ databases">
        <title>Minimal conservation of predation-associated metabolite biosynthetic gene clusters underscores biosynthetic potential of Myxococcota including descriptions for ten novel species: Archangium lansinium sp. nov., Myxococcus landrumus sp. nov., Nannocystis bai.</title>
        <authorList>
            <person name="Ahearne A."/>
            <person name="Stevens C."/>
            <person name="Phillips K."/>
        </authorList>
    </citation>
    <scope>NUCLEOTIDE SEQUENCE</scope>
    <source>
        <strain evidence="2">Na p29</strain>
    </source>
</reference>
<evidence type="ECO:0000313" key="2">
    <source>
        <dbReference type="EMBL" id="MCY1012106.1"/>
    </source>
</evidence>
<organism evidence="2 3">
    <name type="scientific">Nannocystis pusilla</name>
    <dbReference type="NCBI Taxonomy" id="889268"/>
    <lineage>
        <taxon>Bacteria</taxon>
        <taxon>Pseudomonadati</taxon>
        <taxon>Myxococcota</taxon>
        <taxon>Polyangia</taxon>
        <taxon>Nannocystales</taxon>
        <taxon>Nannocystaceae</taxon>
        <taxon>Nannocystis</taxon>
    </lineage>
</organism>
<comment type="caution">
    <text evidence="2">The sequence shown here is derived from an EMBL/GenBank/DDBJ whole genome shotgun (WGS) entry which is preliminary data.</text>
</comment>
<accession>A0A9X3EXZ2</accession>
<protein>
    <submittedName>
        <fullName evidence="2">Uncharacterized protein</fullName>
    </submittedName>
</protein>
<evidence type="ECO:0000256" key="1">
    <source>
        <dbReference type="SAM" id="MobiDB-lite"/>
    </source>
</evidence>
<name>A0A9X3EXZ2_9BACT</name>